<dbReference type="EMBL" id="DS114269">
    <property type="protein sequence ID" value="EAX88758.1"/>
    <property type="molecule type" value="Genomic_DNA"/>
</dbReference>
<feature type="compositionally biased region" description="Low complexity" evidence="9">
    <location>
        <begin position="17"/>
        <end position="28"/>
    </location>
</feature>
<gene>
    <name evidence="13" type="ORF">TVAG_028300</name>
</gene>
<evidence type="ECO:0000256" key="8">
    <source>
        <dbReference type="ARBA" id="ARBA00023136"/>
    </source>
</evidence>
<evidence type="ECO:0000256" key="3">
    <source>
        <dbReference type="ARBA" id="ARBA00007222"/>
    </source>
</evidence>
<evidence type="ECO:0000256" key="9">
    <source>
        <dbReference type="SAM" id="MobiDB-lite"/>
    </source>
</evidence>
<dbReference type="InterPro" id="IPR003342">
    <property type="entry name" value="ArnT-like_N"/>
</dbReference>
<organism evidence="13 14">
    <name type="scientific">Trichomonas vaginalis (strain ATCC PRA-98 / G3)</name>
    <dbReference type="NCBI Taxonomy" id="412133"/>
    <lineage>
        <taxon>Eukaryota</taxon>
        <taxon>Metamonada</taxon>
        <taxon>Parabasalia</taxon>
        <taxon>Trichomonadida</taxon>
        <taxon>Trichomonadidae</taxon>
        <taxon>Trichomonas</taxon>
    </lineage>
</organism>
<feature type="transmembrane region" description="Helical" evidence="10">
    <location>
        <begin position="415"/>
        <end position="433"/>
    </location>
</feature>
<dbReference type="Pfam" id="PF02366">
    <property type="entry name" value="PMT"/>
    <property type="match status" value="1"/>
</dbReference>
<feature type="domain" description="ArnT-like N-terminal" evidence="11">
    <location>
        <begin position="55"/>
        <end position="291"/>
    </location>
</feature>
<keyword evidence="14" id="KW-1185">Reference proteome</keyword>
<keyword evidence="7 10" id="KW-1133">Transmembrane helix</keyword>
<feature type="transmembrane region" description="Helical" evidence="10">
    <location>
        <begin position="469"/>
        <end position="485"/>
    </location>
</feature>
<dbReference type="InParanoid" id="A2G264"/>
<keyword evidence="5" id="KW-0808">Transferase</keyword>
<feature type="region of interest" description="Disordered" evidence="9">
    <location>
        <begin position="1"/>
        <end position="33"/>
    </location>
</feature>
<dbReference type="UniPathway" id="UPA00378"/>
<feature type="transmembrane region" description="Helical" evidence="10">
    <location>
        <begin position="386"/>
        <end position="403"/>
    </location>
</feature>
<comment type="similarity">
    <text evidence="3">Belongs to the glycosyltransferase 39 family.</text>
</comment>
<dbReference type="OMA" id="WESAWHE"/>
<comment type="subcellular location">
    <subcellularLocation>
        <location evidence="1">Endomembrane system</location>
        <topology evidence="1">Multi-pass membrane protein</topology>
    </subcellularLocation>
</comment>
<evidence type="ECO:0000256" key="2">
    <source>
        <dbReference type="ARBA" id="ARBA00004922"/>
    </source>
</evidence>
<dbReference type="VEuPathDB" id="TrichDB:TVAGG3_0177240"/>
<feature type="transmembrane region" description="Helical" evidence="10">
    <location>
        <begin position="212"/>
        <end position="228"/>
    </location>
</feature>
<dbReference type="GO" id="GO:0035269">
    <property type="term" value="P:protein O-linked glycosylation via mannose"/>
    <property type="evidence" value="ECO:0000318"/>
    <property type="project" value="GO_Central"/>
</dbReference>
<dbReference type="InterPro" id="IPR032421">
    <property type="entry name" value="PMT_4TMC"/>
</dbReference>
<evidence type="ECO:0000256" key="1">
    <source>
        <dbReference type="ARBA" id="ARBA00004127"/>
    </source>
</evidence>
<dbReference type="AlphaFoldDB" id="A2G264"/>
<feature type="transmembrane region" description="Helical" evidence="10">
    <location>
        <begin position="134"/>
        <end position="152"/>
    </location>
</feature>
<dbReference type="SMR" id="A2G264"/>
<keyword evidence="6 10" id="KW-0812">Transmembrane</keyword>
<dbReference type="GO" id="GO:0004169">
    <property type="term" value="F:dolichyl-phosphate-mannose-protein mannosyltransferase activity"/>
    <property type="evidence" value="ECO:0000318"/>
    <property type="project" value="GO_Central"/>
</dbReference>
<reference evidence="13" key="1">
    <citation type="submission" date="2006-10" db="EMBL/GenBank/DDBJ databases">
        <authorList>
            <person name="Amadeo P."/>
            <person name="Zhao Q."/>
            <person name="Wortman J."/>
            <person name="Fraser-Liggett C."/>
            <person name="Carlton J."/>
        </authorList>
    </citation>
    <scope>NUCLEOTIDE SEQUENCE</scope>
    <source>
        <strain evidence="13">G3</strain>
    </source>
</reference>
<evidence type="ECO:0000313" key="13">
    <source>
        <dbReference type="EMBL" id="EAX88758.1"/>
    </source>
</evidence>
<dbReference type="VEuPathDB" id="TrichDB:TVAG_028300"/>
<keyword evidence="8 10" id="KW-0472">Membrane</keyword>
<feature type="transmembrane region" description="Helical" evidence="10">
    <location>
        <begin position="259"/>
        <end position="286"/>
    </location>
</feature>
<evidence type="ECO:0000256" key="5">
    <source>
        <dbReference type="ARBA" id="ARBA00022679"/>
    </source>
</evidence>
<proteinExistence type="inferred from homology"/>
<dbReference type="FunCoup" id="A2G264">
    <property type="interactions" value="470"/>
</dbReference>
<evidence type="ECO:0000256" key="10">
    <source>
        <dbReference type="SAM" id="Phobius"/>
    </source>
</evidence>
<dbReference type="InterPro" id="IPR027005">
    <property type="entry name" value="PMT-like"/>
</dbReference>
<evidence type="ECO:0000259" key="12">
    <source>
        <dbReference type="Pfam" id="PF16192"/>
    </source>
</evidence>
<dbReference type="STRING" id="5722.A2G264"/>
<protein>
    <submittedName>
        <fullName evidence="13">Dolichyl-phosphate-mannose-protein mannosyltransferase, putative</fullName>
    </submittedName>
</protein>
<dbReference type="OrthoDB" id="292747at2759"/>
<evidence type="ECO:0000256" key="7">
    <source>
        <dbReference type="ARBA" id="ARBA00022989"/>
    </source>
</evidence>
<comment type="pathway">
    <text evidence="2">Protein modification; protein glycosylation.</text>
</comment>
<feature type="domain" description="Protein O-mannosyl-transferase C-terminal four TM" evidence="12">
    <location>
        <begin position="330"/>
        <end position="505"/>
    </location>
</feature>
<evidence type="ECO:0000256" key="4">
    <source>
        <dbReference type="ARBA" id="ARBA00022676"/>
    </source>
</evidence>
<dbReference type="Proteomes" id="UP000001542">
    <property type="component" value="Unassembled WGS sequence"/>
</dbReference>
<accession>A2G264</accession>
<dbReference type="PANTHER" id="PTHR10050:SF46">
    <property type="entry name" value="PROTEIN O-MANNOSYL-TRANSFERASE 2"/>
    <property type="match status" value="1"/>
</dbReference>
<reference evidence="13" key="2">
    <citation type="journal article" date="2007" name="Science">
        <title>Draft genome sequence of the sexually transmitted pathogen Trichomonas vaginalis.</title>
        <authorList>
            <person name="Carlton J.M."/>
            <person name="Hirt R.P."/>
            <person name="Silva J.C."/>
            <person name="Delcher A.L."/>
            <person name="Schatz M."/>
            <person name="Zhao Q."/>
            <person name="Wortman J.R."/>
            <person name="Bidwell S.L."/>
            <person name="Alsmark U.C.M."/>
            <person name="Besteiro S."/>
            <person name="Sicheritz-Ponten T."/>
            <person name="Noel C.J."/>
            <person name="Dacks J.B."/>
            <person name="Foster P.G."/>
            <person name="Simillion C."/>
            <person name="Van de Peer Y."/>
            <person name="Miranda-Saavedra D."/>
            <person name="Barton G.J."/>
            <person name="Westrop G.D."/>
            <person name="Mueller S."/>
            <person name="Dessi D."/>
            <person name="Fiori P.L."/>
            <person name="Ren Q."/>
            <person name="Paulsen I."/>
            <person name="Zhang H."/>
            <person name="Bastida-Corcuera F.D."/>
            <person name="Simoes-Barbosa A."/>
            <person name="Brown M.T."/>
            <person name="Hayes R.D."/>
            <person name="Mukherjee M."/>
            <person name="Okumura C.Y."/>
            <person name="Schneider R."/>
            <person name="Smith A.J."/>
            <person name="Vanacova S."/>
            <person name="Villalvazo M."/>
            <person name="Haas B.J."/>
            <person name="Pertea M."/>
            <person name="Feldblyum T.V."/>
            <person name="Utterback T.R."/>
            <person name="Shu C.L."/>
            <person name="Osoegawa K."/>
            <person name="de Jong P.J."/>
            <person name="Hrdy I."/>
            <person name="Horvathova L."/>
            <person name="Zubacova Z."/>
            <person name="Dolezal P."/>
            <person name="Malik S.B."/>
            <person name="Logsdon J.M. Jr."/>
            <person name="Henze K."/>
            <person name="Gupta A."/>
            <person name="Wang C.C."/>
            <person name="Dunne R.L."/>
            <person name="Upcroft J.A."/>
            <person name="Upcroft P."/>
            <person name="White O."/>
            <person name="Salzberg S.L."/>
            <person name="Tang P."/>
            <person name="Chiu C.-H."/>
            <person name="Lee Y.-S."/>
            <person name="Embley T.M."/>
            <person name="Coombs G.H."/>
            <person name="Mottram J.C."/>
            <person name="Tachezy J."/>
            <person name="Fraser-Liggett C.M."/>
            <person name="Johnson P.J."/>
        </authorList>
    </citation>
    <scope>NUCLEOTIDE SEQUENCE [LARGE SCALE GENOMIC DNA]</scope>
    <source>
        <strain evidence="13">G3</strain>
    </source>
</reference>
<evidence type="ECO:0000313" key="14">
    <source>
        <dbReference type="Proteomes" id="UP000001542"/>
    </source>
</evidence>
<name>A2G264_TRIV3</name>
<dbReference type="GO" id="GO:0012505">
    <property type="term" value="C:endomembrane system"/>
    <property type="evidence" value="ECO:0007669"/>
    <property type="project" value="UniProtKB-SubCell"/>
</dbReference>
<evidence type="ECO:0000256" key="6">
    <source>
        <dbReference type="ARBA" id="ARBA00022692"/>
    </source>
</evidence>
<keyword evidence="4 13" id="KW-0328">Glycosyltransferase</keyword>
<feature type="transmembrane region" description="Helical" evidence="10">
    <location>
        <begin position="439"/>
        <end position="457"/>
    </location>
</feature>
<evidence type="ECO:0000259" key="11">
    <source>
        <dbReference type="Pfam" id="PF02366"/>
    </source>
</evidence>
<sequence>MIFESRIQSEQKDNTEQETNINENTPIEVPQVNLPKPKRKNELEFDSIDFVIIIFLTFVSYWTRNYRLQFPDFCVFDETHFGKFTNAYINNSYFFDIHPPTAKLLLYAFSAAFQYDGSIDFDEYKYKSTEYLNIRQIPALFGSFCVPLLYLAGKGYGFSRLASLTISIFILGETSMITEARFILTDGILHFFTCLSIFGLSLVWFYDLNSKEWYFSAIFAGISIGLAASTKFTSLSLTLLCAFQVILQVIHQLEFSDPALYFFHIVVRGTACAVPALAVYIISFLIHIQVLPFKGIGDAYLHRKYQNVLINKSVTPYNWRKRYDGPSLIAQIYHLNDMMNFYNMGLKASHPSMSRWYEWPFLRARFVAFYSHGNSAVFGFTQPFNTIAGTFAAFVFMILLMFFKKFTKEFYENFLLCSVFYVGFFFSLVPFILVPRCLFLYHYIIPLIFSCILFVAMADKLLPPRYGHFVLQIAQFFSLAAYIYWCPLSYATPTNVFARKWSKRWW</sequence>
<dbReference type="eggNOG" id="KOG3359">
    <property type="taxonomic scope" value="Eukaryota"/>
</dbReference>
<dbReference type="Pfam" id="PF16192">
    <property type="entry name" value="PMT_4TMC"/>
    <property type="match status" value="1"/>
</dbReference>
<dbReference type="PANTHER" id="PTHR10050">
    <property type="entry name" value="DOLICHYL-PHOSPHATE-MANNOSE--PROTEIN MANNOSYLTRANSFERASE"/>
    <property type="match status" value="1"/>
</dbReference>
<dbReference type="GO" id="GO:0016020">
    <property type="term" value="C:membrane"/>
    <property type="evidence" value="ECO:0007669"/>
    <property type="project" value="InterPro"/>
</dbReference>
<feature type="transmembrane region" description="Helical" evidence="10">
    <location>
        <begin position="188"/>
        <end position="206"/>
    </location>
</feature>